<organism evidence="2 3">
    <name type="scientific">Aspergillus pseudodeflectus</name>
    <dbReference type="NCBI Taxonomy" id="176178"/>
    <lineage>
        <taxon>Eukaryota</taxon>
        <taxon>Fungi</taxon>
        <taxon>Dikarya</taxon>
        <taxon>Ascomycota</taxon>
        <taxon>Pezizomycotina</taxon>
        <taxon>Eurotiomycetes</taxon>
        <taxon>Eurotiomycetidae</taxon>
        <taxon>Eurotiales</taxon>
        <taxon>Aspergillaceae</taxon>
        <taxon>Aspergillus</taxon>
        <taxon>Aspergillus subgen. Nidulantes</taxon>
    </lineage>
</organism>
<evidence type="ECO:0000313" key="3">
    <source>
        <dbReference type="Proteomes" id="UP001610444"/>
    </source>
</evidence>
<dbReference type="EMBL" id="JBFXLR010000067">
    <property type="protein sequence ID" value="KAL2840263.1"/>
    <property type="molecule type" value="Genomic_DNA"/>
</dbReference>
<accession>A0ABR4JJP3</accession>
<keyword evidence="3" id="KW-1185">Reference proteome</keyword>
<comment type="caution">
    <text evidence="2">The sequence shown here is derived from an EMBL/GenBank/DDBJ whole genome shotgun (WGS) entry which is preliminary data.</text>
</comment>
<dbReference type="Proteomes" id="UP001610444">
    <property type="component" value="Unassembled WGS sequence"/>
</dbReference>
<evidence type="ECO:0000256" key="1">
    <source>
        <dbReference type="SAM" id="MobiDB-lite"/>
    </source>
</evidence>
<dbReference type="RefSeq" id="XP_070893957.1">
    <property type="nucleotide sequence ID" value="XM_071037350.1"/>
</dbReference>
<dbReference type="GeneID" id="98152514"/>
<protein>
    <submittedName>
        <fullName evidence="2">Uncharacterized protein</fullName>
    </submittedName>
</protein>
<gene>
    <name evidence="2" type="ORF">BJX68DRAFT_189599</name>
</gene>
<proteinExistence type="predicted"/>
<feature type="region of interest" description="Disordered" evidence="1">
    <location>
        <begin position="1"/>
        <end position="63"/>
    </location>
</feature>
<feature type="compositionally biased region" description="Polar residues" evidence="1">
    <location>
        <begin position="1"/>
        <end position="10"/>
    </location>
</feature>
<sequence>MYFNLISSLSRPPGHQLSRPGEWTDSKHPWMSYTGHNNAADNPQDHAPSGERQLANHRNRSHK</sequence>
<evidence type="ECO:0000313" key="2">
    <source>
        <dbReference type="EMBL" id="KAL2840263.1"/>
    </source>
</evidence>
<reference evidence="2 3" key="1">
    <citation type="submission" date="2024-07" db="EMBL/GenBank/DDBJ databases">
        <title>Section-level genome sequencing and comparative genomics of Aspergillus sections Usti and Cavernicolus.</title>
        <authorList>
            <consortium name="Lawrence Berkeley National Laboratory"/>
            <person name="Nybo J.L."/>
            <person name="Vesth T.C."/>
            <person name="Theobald S."/>
            <person name="Frisvad J.C."/>
            <person name="Larsen T.O."/>
            <person name="Kjaerboelling I."/>
            <person name="Rothschild-Mancinelli K."/>
            <person name="Lyhne E.K."/>
            <person name="Kogle M.E."/>
            <person name="Barry K."/>
            <person name="Clum A."/>
            <person name="Na H."/>
            <person name="Ledsgaard L."/>
            <person name="Lin J."/>
            <person name="Lipzen A."/>
            <person name="Kuo A."/>
            <person name="Riley R."/>
            <person name="Mondo S."/>
            <person name="LaButti K."/>
            <person name="Haridas S."/>
            <person name="Pangalinan J."/>
            <person name="Salamov A.A."/>
            <person name="Simmons B.A."/>
            <person name="Magnuson J.K."/>
            <person name="Chen J."/>
            <person name="Drula E."/>
            <person name="Henrissat B."/>
            <person name="Wiebenga A."/>
            <person name="Lubbers R.J."/>
            <person name="Gomes A.C."/>
            <person name="Macurrencykelacurrency M.R."/>
            <person name="Stajich J."/>
            <person name="Grigoriev I.V."/>
            <person name="Mortensen U.H."/>
            <person name="De vries R.P."/>
            <person name="Baker S.E."/>
            <person name="Andersen M.R."/>
        </authorList>
    </citation>
    <scope>NUCLEOTIDE SEQUENCE [LARGE SCALE GENOMIC DNA]</scope>
    <source>
        <strain evidence="2 3">CBS 756.74</strain>
    </source>
</reference>
<name>A0ABR4JJP3_9EURO</name>